<keyword evidence="4" id="KW-1185">Reference proteome</keyword>
<evidence type="ECO:0000313" key="4">
    <source>
        <dbReference type="Proteomes" id="UP000323386"/>
    </source>
</evidence>
<keyword evidence="2" id="KW-1133">Transmembrane helix</keyword>
<gene>
    <name evidence="3" type="ORF">PSFLO_00065</name>
</gene>
<proteinExistence type="predicted"/>
<keyword evidence="2" id="KW-0812">Transmembrane</keyword>
<evidence type="ECO:0000256" key="1">
    <source>
        <dbReference type="SAM" id="MobiDB-lite"/>
    </source>
</evidence>
<feature type="region of interest" description="Disordered" evidence="1">
    <location>
        <begin position="78"/>
        <end position="100"/>
    </location>
</feature>
<organism evidence="3 4">
    <name type="scientific">Pseudozyma flocculosa</name>
    <dbReference type="NCBI Taxonomy" id="84751"/>
    <lineage>
        <taxon>Eukaryota</taxon>
        <taxon>Fungi</taxon>
        <taxon>Dikarya</taxon>
        <taxon>Basidiomycota</taxon>
        <taxon>Ustilaginomycotina</taxon>
        <taxon>Ustilaginomycetes</taxon>
        <taxon>Ustilaginales</taxon>
        <taxon>Ustilaginaceae</taxon>
        <taxon>Pseudozyma</taxon>
    </lineage>
</organism>
<sequence>MHTSVLGREGTDTTVTMCVYLLSVVSTATAAPGFSRSRRRGGHQLRGIPPRVSPHLCSRACSLKRCFYFQMAADPQSLDPALNHPTRGQTTTEPWGSWVSGAEDGFHCQ</sequence>
<dbReference type="AlphaFoldDB" id="A0A5C3EQF4"/>
<evidence type="ECO:0000256" key="2">
    <source>
        <dbReference type="SAM" id="Phobius"/>
    </source>
</evidence>
<name>A0A5C3EQF4_9BASI</name>
<keyword evidence="2" id="KW-0472">Membrane</keyword>
<feature type="transmembrane region" description="Helical" evidence="2">
    <location>
        <begin position="14"/>
        <end position="34"/>
    </location>
</feature>
<dbReference type="Proteomes" id="UP000323386">
    <property type="component" value="Unassembled WGS sequence"/>
</dbReference>
<dbReference type="EMBL" id="OOIP01000001">
    <property type="protein sequence ID" value="SPO34594.1"/>
    <property type="molecule type" value="Genomic_DNA"/>
</dbReference>
<accession>A0A5C3EQF4</accession>
<reference evidence="3 4" key="1">
    <citation type="submission" date="2018-03" db="EMBL/GenBank/DDBJ databases">
        <authorList>
            <person name="Guldener U."/>
        </authorList>
    </citation>
    <scope>NUCLEOTIDE SEQUENCE [LARGE SCALE GENOMIC DNA]</scope>
    <source>
        <strain evidence="3 4">DAOM196992</strain>
    </source>
</reference>
<evidence type="ECO:0000313" key="3">
    <source>
        <dbReference type="EMBL" id="SPO34594.1"/>
    </source>
</evidence>
<protein>
    <submittedName>
        <fullName evidence="3">Uncharacterized protein</fullName>
    </submittedName>
</protein>